<sequence length="319" mass="35138">MMEALGDAPPVSVQSLVTEVSIVKALRELLPTMDAETATLKLVMQKLAVRFGMEFRDLKAQWRPHIKAVLPEMLDQCLRGEASEEEGEKDKHRAEEEEEVDLRPNRKRTTRKHNAVVDASDEEAEEDTASDNDASGGEEANPEEDDEEEEDDIAPAKKRLKASNNGHSSWRSSKSDGPPVKKAKTVKQQDPPGLASLKELGRAAGVMKFLNGATSTEDSEEILRKRLQDAGVAFNGTYPSSRDISAAKRKHDKAKELEGIDTNLIISGGRSRRGGSQHISYKEERISGEEDNAEEEEDEDDKDAEEFGGSDSDSSEASF</sequence>
<dbReference type="PANTHER" id="PTHR15410">
    <property type="entry name" value="HIRA-INTERACTING PROTEIN 3"/>
    <property type="match status" value="1"/>
</dbReference>
<dbReference type="PANTHER" id="PTHR15410:SF2">
    <property type="entry name" value="HIRA-INTERACTING PROTEIN 3"/>
    <property type="match status" value="1"/>
</dbReference>
<accession>H3GJ59</accession>
<protein>
    <recommendedName>
        <fullName evidence="4">DEK C-terminal domain-containing protein</fullName>
    </recommendedName>
</protein>
<feature type="compositionally biased region" description="Basic residues" evidence="1">
    <location>
        <begin position="105"/>
        <end position="114"/>
    </location>
</feature>
<evidence type="ECO:0000313" key="2">
    <source>
        <dbReference type="EnsemblProtists" id="Phyra76163"/>
    </source>
</evidence>
<evidence type="ECO:0008006" key="4">
    <source>
        <dbReference type="Google" id="ProtNLM"/>
    </source>
</evidence>
<evidence type="ECO:0000313" key="3">
    <source>
        <dbReference type="Proteomes" id="UP000005238"/>
    </source>
</evidence>
<dbReference type="Proteomes" id="UP000005238">
    <property type="component" value="Unassembled WGS sequence"/>
</dbReference>
<organism evidence="2 3">
    <name type="scientific">Phytophthora ramorum</name>
    <name type="common">Sudden oak death agent</name>
    <dbReference type="NCBI Taxonomy" id="164328"/>
    <lineage>
        <taxon>Eukaryota</taxon>
        <taxon>Sar</taxon>
        <taxon>Stramenopiles</taxon>
        <taxon>Oomycota</taxon>
        <taxon>Peronosporomycetes</taxon>
        <taxon>Peronosporales</taxon>
        <taxon>Peronosporaceae</taxon>
        <taxon>Phytophthora</taxon>
    </lineage>
</organism>
<proteinExistence type="predicted"/>
<dbReference type="SUPFAM" id="SSF109715">
    <property type="entry name" value="DEK C-terminal domain"/>
    <property type="match status" value="1"/>
</dbReference>
<keyword evidence="3" id="KW-1185">Reference proteome</keyword>
<dbReference type="EnsemblProtists" id="Phyra76163">
    <property type="protein sequence ID" value="Phyra76163"/>
    <property type="gene ID" value="Phyra76163"/>
</dbReference>
<feature type="compositionally biased region" description="Polar residues" evidence="1">
    <location>
        <begin position="162"/>
        <end position="172"/>
    </location>
</feature>
<evidence type="ECO:0000256" key="1">
    <source>
        <dbReference type="SAM" id="MobiDB-lite"/>
    </source>
</evidence>
<feature type="compositionally biased region" description="Acidic residues" evidence="1">
    <location>
        <begin position="140"/>
        <end position="153"/>
    </location>
</feature>
<reference evidence="3" key="1">
    <citation type="journal article" date="2006" name="Science">
        <title>Phytophthora genome sequences uncover evolutionary origins and mechanisms of pathogenesis.</title>
        <authorList>
            <person name="Tyler B.M."/>
            <person name="Tripathy S."/>
            <person name="Zhang X."/>
            <person name="Dehal P."/>
            <person name="Jiang R.H."/>
            <person name="Aerts A."/>
            <person name="Arredondo F.D."/>
            <person name="Baxter L."/>
            <person name="Bensasson D."/>
            <person name="Beynon J.L."/>
            <person name="Chapman J."/>
            <person name="Damasceno C.M."/>
            <person name="Dorrance A.E."/>
            <person name="Dou D."/>
            <person name="Dickerman A.W."/>
            <person name="Dubchak I.L."/>
            <person name="Garbelotto M."/>
            <person name="Gijzen M."/>
            <person name="Gordon S.G."/>
            <person name="Govers F."/>
            <person name="Grunwald N.J."/>
            <person name="Huang W."/>
            <person name="Ivors K.L."/>
            <person name="Jones R.W."/>
            <person name="Kamoun S."/>
            <person name="Krampis K."/>
            <person name="Lamour K.H."/>
            <person name="Lee M.K."/>
            <person name="McDonald W.H."/>
            <person name="Medina M."/>
            <person name="Meijer H.J."/>
            <person name="Nordberg E.K."/>
            <person name="Maclean D.J."/>
            <person name="Ospina-Giraldo M.D."/>
            <person name="Morris P.F."/>
            <person name="Phuntumart V."/>
            <person name="Putnam N.H."/>
            <person name="Rash S."/>
            <person name="Rose J.K."/>
            <person name="Sakihama Y."/>
            <person name="Salamov A.A."/>
            <person name="Savidor A."/>
            <person name="Scheuring C.F."/>
            <person name="Smith B.M."/>
            <person name="Sobral B.W."/>
            <person name="Terry A."/>
            <person name="Torto-Alalibo T.A."/>
            <person name="Win J."/>
            <person name="Xu Z."/>
            <person name="Zhang H."/>
            <person name="Grigoriev I.V."/>
            <person name="Rokhsar D.S."/>
            <person name="Boore J.L."/>
        </authorList>
    </citation>
    <scope>NUCLEOTIDE SEQUENCE [LARGE SCALE GENOMIC DNA]</scope>
    <source>
        <strain evidence="3">Pr102</strain>
    </source>
</reference>
<name>H3GJ59_PHYRM</name>
<dbReference type="VEuPathDB" id="FungiDB:KRP22_5271"/>
<feature type="region of interest" description="Disordered" evidence="1">
    <location>
        <begin position="80"/>
        <end position="195"/>
    </location>
</feature>
<dbReference type="AlphaFoldDB" id="H3GJ59"/>
<dbReference type="eggNOG" id="ENOG502S9DY">
    <property type="taxonomic scope" value="Eukaryota"/>
</dbReference>
<feature type="compositionally biased region" description="Low complexity" evidence="1">
    <location>
        <begin position="309"/>
        <end position="319"/>
    </location>
</feature>
<feature type="compositionally biased region" description="Acidic residues" evidence="1">
    <location>
        <begin position="119"/>
        <end position="130"/>
    </location>
</feature>
<dbReference type="InParanoid" id="H3GJ59"/>
<dbReference type="HOGENOM" id="CLU_838031_0_0_1"/>
<reference evidence="2" key="2">
    <citation type="submission" date="2015-06" db="UniProtKB">
        <authorList>
            <consortium name="EnsemblProtists"/>
        </authorList>
    </citation>
    <scope>IDENTIFICATION</scope>
    <source>
        <strain evidence="2">Pr102</strain>
    </source>
</reference>
<feature type="region of interest" description="Disordered" evidence="1">
    <location>
        <begin position="234"/>
        <end position="253"/>
    </location>
</feature>
<dbReference type="EMBL" id="DS566013">
    <property type="status" value="NOT_ANNOTATED_CDS"/>
    <property type="molecule type" value="Genomic_DNA"/>
</dbReference>
<feature type="compositionally biased region" description="Acidic residues" evidence="1">
    <location>
        <begin position="289"/>
        <end position="308"/>
    </location>
</feature>
<dbReference type="OMA" id="AQWRPRI"/>
<feature type="region of interest" description="Disordered" evidence="1">
    <location>
        <begin position="258"/>
        <end position="319"/>
    </location>
</feature>
<dbReference type="VEuPathDB" id="FungiDB:KRP23_5891"/>
<dbReference type="InterPro" id="IPR037647">
    <property type="entry name" value="HIRIP3"/>
</dbReference>